<feature type="domain" description="Disease resistance protein At4g27190-like leucine-rich repeats" evidence="2">
    <location>
        <begin position="192"/>
        <end position="291"/>
    </location>
</feature>
<protein>
    <recommendedName>
        <fullName evidence="2">Disease resistance protein At4g27190-like leucine-rich repeats domain-containing protein</fullName>
    </recommendedName>
</protein>
<accession>A0A7J9AYQ3</accession>
<comment type="caution">
    <text evidence="3">The sequence shown here is derived from an EMBL/GenBank/DDBJ whole genome shotgun (WGS) entry which is preliminary data.</text>
</comment>
<name>A0A7J9AYQ3_9ROSI</name>
<gene>
    <name evidence="3" type="ORF">Golax_022518</name>
</gene>
<keyword evidence="4" id="KW-1185">Reference proteome</keyword>
<dbReference type="PANTHER" id="PTHR36766">
    <property type="entry name" value="PLANT BROAD-SPECTRUM MILDEW RESISTANCE PROTEIN RPW8"/>
    <property type="match status" value="1"/>
</dbReference>
<evidence type="ECO:0000313" key="4">
    <source>
        <dbReference type="Proteomes" id="UP000593574"/>
    </source>
</evidence>
<dbReference type="Pfam" id="PF23247">
    <property type="entry name" value="LRR_RPS2"/>
    <property type="match status" value="1"/>
</dbReference>
<evidence type="ECO:0000259" key="2">
    <source>
        <dbReference type="Pfam" id="PF23247"/>
    </source>
</evidence>
<evidence type="ECO:0000313" key="3">
    <source>
        <dbReference type="EMBL" id="MBA0729217.1"/>
    </source>
</evidence>
<dbReference type="EMBL" id="JABEZV010435959">
    <property type="protein sequence ID" value="MBA0729217.1"/>
    <property type="molecule type" value="Genomic_DNA"/>
</dbReference>
<dbReference type="InterPro" id="IPR057135">
    <property type="entry name" value="At4g27190-like_LRR"/>
</dbReference>
<evidence type="ECO:0000256" key="1">
    <source>
        <dbReference type="ARBA" id="ARBA00022821"/>
    </source>
</evidence>
<organism evidence="3 4">
    <name type="scientific">Gossypium laxum</name>
    <dbReference type="NCBI Taxonomy" id="34288"/>
    <lineage>
        <taxon>Eukaryota</taxon>
        <taxon>Viridiplantae</taxon>
        <taxon>Streptophyta</taxon>
        <taxon>Embryophyta</taxon>
        <taxon>Tracheophyta</taxon>
        <taxon>Spermatophyta</taxon>
        <taxon>Magnoliopsida</taxon>
        <taxon>eudicotyledons</taxon>
        <taxon>Gunneridae</taxon>
        <taxon>Pentapetalae</taxon>
        <taxon>rosids</taxon>
        <taxon>malvids</taxon>
        <taxon>Malvales</taxon>
        <taxon>Malvaceae</taxon>
        <taxon>Malvoideae</taxon>
        <taxon>Gossypium</taxon>
    </lineage>
</organism>
<reference evidence="3 4" key="1">
    <citation type="journal article" date="2019" name="Genome Biol. Evol.">
        <title>Insights into the evolution of the New World diploid cottons (Gossypium, subgenus Houzingenia) based on genome sequencing.</title>
        <authorList>
            <person name="Grover C.E."/>
            <person name="Arick M.A. 2nd"/>
            <person name="Thrash A."/>
            <person name="Conover J.L."/>
            <person name="Sanders W.S."/>
            <person name="Peterson D.G."/>
            <person name="Frelichowski J.E."/>
            <person name="Scheffler J.A."/>
            <person name="Scheffler B.E."/>
            <person name="Wendel J.F."/>
        </authorList>
    </citation>
    <scope>NUCLEOTIDE SEQUENCE [LARGE SCALE GENOMIC DNA]</scope>
    <source>
        <strain evidence="3">4</strain>
        <tissue evidence="3">Leaf</tissue>
    </source>
</reference>
<dbReference type="Gene3D" id="3.80.10.10">
    <property type="entry name" value="Ribonuclease Inhibitor"/>
    <property type="match status" value="2"/>
</dbReference>
<dbReference type="Proteomes" id="UP000593574">
    <property type="component" value="Unassembled WGS sequence"/>
</dbReference>
<dbReference type="SUPFAM" id="SSF52047">
    <property type="entry name" value="RNI-like"/>
    <property type="match status" value="1"/>
</dbReference>
<keyword evidence="1" id="KW-0611">Plant defense</keyword>
<dbReference type="AlphaFoldDB" id="A0A7J9AYQ3"/>
<sequence>MQRYAVFIQAKSLWYGNERKQREPGNHWEAISAEMWRGTVGNEGHRKHIDNNFYGDMESSFPSLEVLCIYEAPCLEEWTTVNGREHFPLLSSLTIESCPKLVKLPMIQPLKQLYIRGTNVTLLTPLIMNATVLTSLQISDFNELPNRLLKNQKQLDWLYVLCCSLKSLSDLLDNLSSLKYLDIDGRSIESLPAGLQNLSSLETLRLDQCHSLVSLPVNGLQGLSSLCSLKIGDCQTLASLSEGVGLISLPDEIQHLTLLSELDIGNCSNLMTLPQGVRNLTALQTLTISGCPHPQRRCKKLRGEDLPNIAHLRWYWDFDVRSL</sequence>
<proteinExistence type="predicted"/>
<dbReference type="GO" id="GO:0006952">
    <property type="term" value="P:defense response"/>
    <property type="evidence" value="ECO:0007669"/>
    <property type="project" value="UniProtKB-KW"/>
</dbReference>
<dbReference type="PANTHER" id="PTHR36766:SF70">
    <property type="entry name" value="DISEASE RESISTANCE PROTEIN RGA4"/>
    <property type="match status" value="1"/>
</dbReference>
<dbReference type="InterPro" id="IPR032675">
    <property type="entry name" value="LRR_dom_sf"/>
</dbReference>